<dbReference type="EMBL" id="JAMXLR010000067">
    <property type="protein sequence ID" value="MCO6046152.1"/>
    <property type="molecule type" value="Genomic_DNA"/>
</dbReference>
<dbReference type="InterPro" id="IPR027417">
    <property type="entry name" value="P-loop_NTPase"/>
</dbReference>
<dbReference type="Proteomes" id="UP001155241">
    <property type="component" value="Unassembled WGS sequence"/>
</dbReference>
<evidence type="ECO:0000313" key="2">
    <source>
        <dbReference type="EMBL" id="MCO6046152.1"/>
    </source>
</evidence>
<accession>A0A9X2JI48</accession>
<dbReference type="Gene3D" id="3.40.50.300">
    <property type="entry name" value="P-loop containing nucleotide triphosphate hydrolases"/>
    <property type="match status" value="1"/>
</dbReference>
<reference evidence="2" key="1">
    <citation type="submission" date="2022-06" db="EMBL/GenBank/DDBJ databases">
        <title>Aeoliella straminimaris, a novel planctomycete from sediments.</title>
        <authorList>
            <person name="Vitorino I.R."/>
            <person name="Lage O.M."/>
        </authorList>
    </citation>
    <scope>NUCLEOTIDE SEQUENCE</scope>
    <source>
        <strain evidence="2">ICT_H6.2</strain>
    </source>
</reference>
<keyword evidence="3" id="KW-1185">Reference proteome</keyword>
<organism evidence="2 3">
    <name type="scientific">Aeoliella straminimaris</name>
    <dbReference type="NCBI Taxonomy" id="2954799"/>
    <lineage>
        <taxon>Bacteria</taxon>
        <taxon>Pseudomonadati</taxon>
        <taxon>Planctomycetota</taxon>
        <taxon>Planctomycetia</taxon>
        <taxon>Pirellulales</taxon>
        <taxon>Lacipirellulaceae</taxon>
        <taxon>Aeoliella</taxon>
    </lineage>
</organism>
<evidence type="ECO:0000313" key="3">
    <source>
        <dbReference type="Proteomes" id="UP001155241"/>
    </source>
</evidence>
<dbReference type="AlphaFoldDB" id="A0A9X2JI48"/>
<name>A0A9X2JI48_9BACT</name>
<evidence type="ECO:0000256" key="1">
    <source>
        <dbReference type="SAM" id="MobiDB-lite"/>
    </source>
</evidence>
<sequence>MGIFDFLFGSTDQSRCEEVPDKIWLTEQAKFQGIATEVAERAKAAPACILLVAHFEDVRQTLEAVAAGTWAVPVQAVLANRLTPDLAYGLGLDETSTIDLLVAERHPLPSEDDRLVEFARQLPCRVRVEHYLSLQDPVFSSFSGEWVHNMLANLGMKEDECIESHMVARRLRGAQEKIAKQAVSNHPADSADEWLERNMRE</sequence>
<comment type="caution">
    <text evidence="2">The sequence shown here is derived from an EMBL/GenBank/DDBJ whole genome shotgun (WGS) entry which is preliminary data.</text>
</comment>
<protein>
    <submittedName>
        <fullName evidence="2">Preprotein translocase subunit SecA</fullName>
    </submittedName>
</protein>
<feature type="region of interest" description="Disordered" evidence="1">
    <location>
        <begin position="180"/>
        <end position="201"/>
    </location>
</feature>
<proteinExistence type="predicted"/>
<dbReference type="RefSeq" id="WP_252854267.1">
    <property type="nucleotide sequence ID" value="NZ_JAMXLR010000067.1"/>
</dbReference>
<gene>
    <name evidence="2" type="ORF">NG895_19810</name>
</gene>